<dbReference type="eggNOG" id="COG2197">
    <property type="taxonomic scope" value="Bacteria"/>
</dbReference>
<feature type="domain" description="Guanylate cyclase" evidence="4">
    <location>
        <begin position="255"/>
        <end position="387"/>
    </location>
</feature>
<dbReference type="HOGENOM" id="CLU_584944_0_0_11"/>
<evidence type="ECO:0000259" key="3">
    <source>
        <dbReference type="PROSITE" id="PS50110"/>
    </source>
</evidence>
<feature type="domain" description="Response regulatory" evidence="3">
    <location>
        <begin position="5"/>
        <end position="127"/>
    </location>
</feature>
<keyword evidence="2" id="KW-0597">Phosphoprotein</keyword>
<dbReference type="eggNOG" id="COG2114">
    <property type="taxonomic scope" value="Bacteria"/>
</dbReference>
<dbReference type="InterPro" id="IPR058245">
    <property type="entry name" value="NreC/VraR/RcsB-like_REC"/>
</dbReference>
<dbReference type="InterPro" id="IPR001054">
    <property type="entry name" value="A/G_cyclase"/>
</dbReference>
<evidence type="ECO:0000259" key="4">
    <source>
        <dbReference type="PROSITE" id="PS50125"/>
    </source>
</evidence>
<dbReference type="PANTHER" id="PTHR43081">
    <property type="entry name" value="ADENYLATE CYCLASE, TERMINAL-DIFFERENTIATION SPECIFIC-RELATED"/>
    <property type="match status" value="1"/>
</dbReference>
<proteinExistence type="inferred from homology"/>
<dbReference type="Pfam" id="PF00211">
    <property type="entry name" value="Guanylate_cyc"/>
    <property type="match status" value="1"/>
</dbReference>
<dbReference type="Proteomes" id="UP000002484">
    <property type="component" value="Chromosome"/>
</dbReference>
<accession>E3JCB7</accession>
<dbReference type="PANTHER" id="PTHR43081:SF1">
    <property type="entry name" value="ADENYLATE CYCLASE, TERMINAL-DIFFERENTIATION SPECIFIC"/>
    <property type="match status" value="1"/>
</dbReference>
<dbReference type="GO" id="GO:0000160">
    <property type="term" value="P:phosphorelay signal transduction system"/>
    <property type="evidence" value="ECO:0007669"/>
    <property type="project" value="InterPro"/>
</dbReference>
<dbReference type="CDD" id="cd17535">
    <property type="entry name" value="REC_NarL-like"/>
    <property type="match status" value="1"/>
</dbReference>
<dbReference type="InterPro" id="IPR001789">
    <property type="entry name" value="Sig_transdc_resp-reg_receiver"/>
</dbReference>
<gene>
    <name evidence="5" type="ordered locus">FraEuI1c_6737</name>
</gene>
<evidence type="ECO:0000313" key="5">
    <source>
        <dbReference type="EMBL" id="ADP84706.1"/>
    </source>
</evidence>
<keyword evidence="6" id="KW-1185">Reference proteome</keyword>
<reference evidence="5 6" key="1">
    <citation type="submission" date="2010-10" db="EMBL/GenBank/DDBJ databases">
        <title>Complete sequence of Frankia sp. EuI1c.</title>
        <authorList>
            <consortium name="US DOE Joint Genome Institute"/>
            <person name="Lucas S."/>
            <person name="Copeland A."/>
            <person name="Lapidus A."/>
            <person name="Cheng J.-F."/>
            <person name="Bruce D."/>
            <person name="Goodwin L."/>
            <person name="Pitluck S."/>
            <person name="Chertkov O."/>
            <person name="Detter J.C."/>
            <person name="Han C."/>
            <person name="Tapia R."/>
            <person name="Land M."/>
            <person name="Hauser L."/>
            <person name="Jeffries C."/>
            <person name="Kyrpides N."/>
            <person name="Ivanova N."/>
            <person name="Mikhailova N."/>
            <person name="Beauchemin N."/>
            <person name="Sen A."/>
            <person name="Sur S.A."/>
            <person name="Gtari M."/>
            <person name="Wall L."/>
            <person name="Tisa L."/>
            <person name="Woyke T."/>
        </authorList>
    </citation>
    <scope>NUCLEOTIDE SEQUENCE [LARGE SCALE GENOMIC DNA]</scope>
    <source>
        <strain evidence="6">DSM 45817 / CECT 9037 / EuI1c</strain>
    </source>
</reference>
<dbReference type="STRING" id="298654.FraEuI1c_6737"/>
<dbReference type="Pfam" id="PF00072">
    <property type="entry name" value="Response_reg"/>
    <property type="match status" value="1"/>
</dbReference>
<dbReference type="PROSITE" id="PS50110">
    <property type="entry name" value="RESPONSE_REGULATORY"/>
    <property type="match status" value="1"/>
</dbReference>
<evidence type="ECO:0000313" key="6">
    <source>
        <dbReference type="Proteomes" id="UP000002484"/>
    </source>
</evidence>
<dbReference type="InterPro" id="IPR029787">
    <property type="entry name" value="Nucleotide_cyclase"/>
</dbReference>
<feature type="modified residue" description="4-aspartylphosphate" evidence="2">
    <location>
        <position position="56"/>
    </location>
</feature>
<evidence type="ECO:0000256" key="2">
    <source>
        <dbReference type="PROSITE-ProRule" id="PRU00169"/>
    </source>
</evidence>
<dbReference type="OrthoDB" id="5476461at2"/>
<dbReference type="PROSITE" id="PS50125">
    <property type="entry name" value="GUANYLATE_CYCLASE_2"/>
    <property type="match status" value="1"/>
</dbReference>
<dbReference type="SMART" id="SM00448">
    <property type="entry name" value="REC"/>
    <property type="match status" value="1"/>
</dbReference>
<evidence type="ECO:0000256" key="1">
    <source>
        <dbReference type="ARBA" id="ARBA00005381"/>
    </source>
</evidence>
<dbReference type="KEGG" id="fri:FraEuI1c_6737"/>
<dbReference type="Gene3D" id="3.30.70.1230">
    <property type="entry name" value="Nucleotide cyclase"/>
    <property type="match status" value="1"/>
</dbReference>
<dbReference type="SUPFAM" id="SSF55073">
    <property type="entry name" value="Nucleotide cyclase"/>
    <property type="match status" value="1"/>
</dbReference>
<dbReference type="InterPro" id="IPR011006">
    <property type="entry name" value="CheY-like_superfamily"/>
</dbReference>
<dbReference type="RefSeq" id="WP_013427817.1">
    <property type="nucleotide sequence ID" value="NC_014666.1"/>
</dbReference>
<name>E3JCB7_PSEI1</name>
<dbReference type="GO" id="GO:0009190">
    <property type="term" value="P:cyclic nucleotide biosynthetic process"/>
    <property type="evidence" value="ECO:0007669"/>
    <property type="project" value="InterPro"/>
</dbReference>
<dbReference type="InParanoid" id="E3JCB7"/>
<dbReference type="Gene3D" id="3.40.50.2300">
    <property type="match status" value="1"/>
</dbReference>
<dbReference type="SUPFAM" id="SSF52172">
    <property type="entry name" value="CheY-like"/>
    <property type="match status" value="1"/>
</dbReference>
<sequence>MEQIGVLLADDNLIVRAGVRALLARVPGVSVVGVAADRDELVRLAREHRPRVVVTDIRMPPTFSDEGIEAAREIRLHAPGTGVVLLSQYDEPEYGISLLAGADAGGCAYLLKERLADPEILVRAIREVAAGAALLDPRIVAAVLSPVRDAADLTDDQERLLREVAEGRSIRAIADGQGDTPAAVNAAIDALLLRLAHGASAGRAGALRQLRMLHAAIVRRDEQGEALSRLLPGGLAEKLREDASAGQSAERLTVTVLMSDIRGYTTIAERTDPIVLAGLLDAHRREMNAAILAEEGTVLQYAGDAVIAVFGAPYPQDDHQTRATRAATAMQARQRALNAHWRQEGLTPFGLGIGISTGEVAAALLGSEARREYTLVGDTMNLAARLQAFAHAGQTVLSEPTVTALRGPLAAALAPLPPMTVKGRAGSVHAYLLDAPAVVPVATVGMRPAPAPVGQRPPLRSRRAAVA</sequence>
<dbReference type="AlphaFoldDB" id="E3JCB7"/>
<dbReference type="EMBL" id="CP002299">
    <property type="protein sequence ID" value="ADP84706.1"/>
    <property type="molecule type" value="Genomic_DNA"/>
</dbReference>
<dbReference type="SMART" id="SM00044">
    <property type="entry name" value="CYCc"/>
    <property type="match status" value="1"/>
</dbReference>
<dbReference type="InterPro" id="IPR050697">
    <property type="entry name" value="Adenylyl/Guanylyl_Cyclase_3/4"/>
</dbReference>
<comment type="similarity">
    <text evidence="1">Belongs to the adenylyl cyclase class-3 family.</text>
</comment>
<dbReference type="GO" id="GO:0004016">
    <property type="term" value="F:adenylate cyclase activity"/>
    <property type="evidence" value="ECO:0007669"/>
    <property type="project" value="UniProtKB-ARBA"/>
</dbReference>
<organism evidence="5 6">
    <name type="scientific">Pseudofrankia inefficax (strain DSM 45817 / CECT 9037 / DDB 130130 / EuI1c)</name>
    <name type="common">Frankia inefficax</name>
    <dbReference type="NCBI Taxonomy" id="298654"/>
    <lineage>
        <taxon>Bacteria</taxon>
        <taxon>Bacillati</taxon>
        <taxon>Actinomycetota</taxon>
        <taxon>Actinomycetes</taxon>
        <taxon>Frankiales</taxon>
        <taxon>Frankiaceae</taxon>
        <taxon>Pseudofrankia</taxon>
    </lineage>
</organism>
<protein>
    <submittedName>
        <fullName evidence="5">Adenylate/guanylate cyclase</fullName>
    </submittedName>
</protein>
<dbReference type="CDD" id="cd07302">
    <property type="entry name" value="CHD"/>
    <property type="match status" value="1"/>
</dbReference>